<comment type="caution">
    <text evidence="1">The sequence shown here is derived from an EMBL/GenBank/DDBJ whole genome shotgun (WGS) entry which is preliminary data.</text>
</comment>
<reference evidence="2" key="1">
    <citation type="journal article" date="2019" name="Int. J. Syst. Evol. Microbiol.">
        <title>The Global Catalogue of Microorganisms (GCM) 10K type strain sequencing project: providing services to taxonomists for standard genome sequencing and annotation.</title>
        <authorList>
            <consortium name="The Broad Institute Genomics Platform"/>
            <consortium name="The Broad Institute Genome Sequencing Center for Infectious Disease"/>
            <person name="Wu L."/>
            <person name="Ma J."/>
        </authorList>
    </citation>
    <scope>NUCLEOTIDE SEQUENCE [LARGE SCALE GENOMIC DNA]</scope>
    <source>
        <strain evidence="2">TISTR 2466</strain>
    </source>
</reference>
<dbReference type="RefSeq" id="WP_253059559.1">
    <property type="nucleotide sequence ID" value="NZ_JAMXWM010000004.1"/>
</dbReference>
<sequence length="76" mass="8885">MMQAQTLTNECANNCVEAYFLPADVLLEYQGTPDYRKLMFLFFADVQIRMTATGRMNIARWALRMKSKYFQMMKGA</sequence>
<evidence type="ECO:0000313" key="1">
    <source>
        <dbReference type="EMBL" id="MFD2692453.1"/>
    </source>
</evidence>
<protein>
    <submittedName>
        <fullName evidence="1">Uncharacterized protein</fullName>
    </submittedName>
</protein>
<proteinExistence type="predicted"/>
<keyword evidence="2" id="KW-1185">Reference proteome</keyword>
<evidence type="ECO:0000313" key="2">
    <source>
        <dbReference type="Proteomes" id="UP001597399"/>
    </source>
</evidence>
<gene>
    <name evidence="1" type="ORF">ACFSUE_02180</name>
</gene>
<accession>A0ABW5RZD9</accession>
<dbReference type="EMBL" id="JBHUMQ010000003">
    <property type="protein sequence ID" value="MFD2692453.1"/>
    <property type="molecule type" value="Genomic_DNA"/>
</dbReference>
<organism evidence="1 2">
    <name type="scientific">Sporolactobacillus shoreicorticis</name>
    <dbReference type="NCBI Taxonomy" id="1923877"/>
    <lineage>
        <taxon>Bacteria</taxon>
        <taxon>Bacillati</taxon>
        <taxon>Bacillota</taxon>
        <taxon>Bacilli</taxon>
        <taxon>Bacillales</taxon>
        <taxon>Sporolactobacillaceae</taxon>
        <taxon>Sporolactobacillus</taxon>
    </lineage>
</organism>
<name>A0ABW5RZD9_9BACL</name>
<dbReference type="Proteomes" id="UP001597399">
    <property type="component" value="Unassembled WGS sequence"/>
</dbReference>